<dbReference type="OrthoDB" id="7584480at2"/>
<organism evidence="2 3">
    <name type="scientific">Kitasatospora acidiphila</name>
    <dbReference type="NCBI Taxonomy" id="2567942"/>
    <lineage>
        <taxon>Bacteria</taxon>
        <taxon>Bacillati</taxon>
        <taxon>Actinomycetota</taxon>
        <taxon>Actinomycetes</taxon>
        <taxon>Kitasatosporales</taxon>
        <taxon>Streptomycetaceae</taxon>
        <taxon>Kitasatospora</taxon>
    </lineage>
</organism>
<proteinExistence type="predicted"/>
<name>A0A540VYV5_9ACTN</name>
<protein>
    <submittedName>
        <fullName evidence="2">MbtH family NRPS accessory protein</fullName>
    </submittedName>
</protein>
<dbReference type="Proteomes" id="UP000319103">
    <property type="component" value="Unassembled WGS sequence"/>
</dbReference>
<dbReference type="InterPro" id="IPR038020">
    <property type="entry name" value="MbtH-like_sf"/>
</dbReference>
<evidence type="ECO:0000313" key="3">
    <source>
        <dbReference type="Proteomes" id="UP000319103"/>
    </source>
</evidence>
<sequence>MTSTDAPRYRVLTNHEGQHALLPATVPVPARWSDTGFLGTEAECIDHVDARWTDLRPLSLRRALEE</sequence>
<evidence type="ECO:0000259" key="1">
    <source>
        <dbReference type="SMART" id="SM00923"/>
    </source>
</evidence>
<dbReference type="InterPro" id="IPR005153">
    <property type="entry name" value="MbtH-like_dom"/>
</dbReference>
<dbReference type="EMBL" id="VIGB01000003">
    <property type="protein sequence ID" value="TQF01907.1"/>
    <property type="molecule type" value="Genomic_DNA"/>
</dbReference>
<dbReference type="PANTHER" id="PTHR38444:SF1">
    <property type="entry name" value="ENTEROBACTIN BIOSYNTHESIS PROTEIN YBDZ"/>
    <property type="match status" value="1"/>
</dbReference>
<feature type="domain" description="MbtH-like" evidence="1">
    <location>
        <begin position="2"/>
        <end position="50"/>
    </location>
</feature>
<dbReference type="AlphaFoldDB" id="A0A540VYV5"/>
<dbReference type="GO" id="GO:0019290">
    <property type="term" value="P:siderophore biosynthetic process"/>
    <property type="evidence" value="ECO:0007669"/>
    <property type="project" value="TreeGrafter"/>
</dbReference>
<accession>A0A540VYV5</accession>
<evidence type="ECO:0000313" key="2">
    <source>
        <dbReference type="EMBL" id="TQF01907.1"/>
    </source>
</evidence>
<gene>
    <name evidence="2" type="ORF">E6W39_06035</name>
</gene>
<reference evidence="2 3" key="1">
    <citation type="submission" date="2019-06" db="EMBL/GenBank/DDBJ databases">
        <title>Description of Kitasatospora acidophila sp. nov. isolated from pine grove soil, and reclassification of Streptomyces novaecaesareae to Kitasatospora novaeceasareae comb. nov.</title>
        <authorList>
            <person name="Kim M.J."/>
        </authorList>
    </citation>
    <scope>NUCLEOTIDE SEQUENCE [LARGE SCALE GENOMIC DNA]</scope>
    <source>
        <strain evidence="2 3">MMS16-CNU292</strain>
    </source>
</reference>
<dbReference type="RefSeq" id="WP_141632629.1">
    <property type="nucleotide sequence ID" value="NZ_VIGB01000003.1"/>
</dbReference>
<dbReference type="SUPFAM" id="SSF160582">
    <property type="entry name" value="MbtH-like"/>
    <property type="match status" value="1"/>
</dbReference>
<dbReference type="PANTHER" id="PTHR38444">
    <property type="entry name" value="ENTEROBACTIN BIOSYNTHESIS PROTEIN YBDZ"/>
    <property type="match status" value="1"/>
</dbReference>
<dbReference type="Gene3D" id="3.90.820.10">
    <property type="entry name" value="Structural Genomics, Unknown Function 30-nov-00 1gh9 Mol_id"/>
    <property type="match status" value="1"/>
</dbReference>
<comment type="caution">
    <text evidence="2">The sequence shown here is derived from an EMBL/GenBank/DDBJ whole genome shotgun (WGS) entry which is preliminary data.</text>
</comment>
<dbReference type="InterPro" id="IPR037407">
    <property type="entry name" value="MLP_fam"/>
</dbReference>
<dbReference type="GO" id="GO:0005829">
    <property type="term" value="C:cytosol"/>
    <property type="evidence" value="ECO:0007669"/>
    <property type="project" value="TreeGrafter"/>
</dbReference>
<keyword evidence="3" id="KW-1185">Reference proteome</keyword>
<dbReference type="SMART" id="SM00923">
    <property type="entry name" value="MbtH"/>
    <property type="match status" value="1"/>
</dbReference>
<dbReference type="Pfam" id="PF03621">
    <property type="entry name" value="MbtH"/>
    <property type="match status" value="1"/>
</dbReference>